<accession>A0ABZ2QJ79</accession>
<sequence length="147" mass="16252">MRAKVTLGYAGDADTSWMEDLAVEELEMVSEQVDEDLRALDEGEHVSGPSAQEYQRRVRKAAAVFAGRVVNQADNAQRLLTSKHPDIHHGLGDSHSCGAPPWNCPSRWRTSAVSRRTPPMPRWCTCPGRADHAAGSRPRIQGAEPRR</sequence>
<organism evidence="2 3">
    <name type="scientific">Streptomyces sirii</name>
    <dbReference type="NCBI Taxonomy" id="3127701"/>
    <lineage>
        <taxon>Bacteria</taxon>
        <taxon>Bacillati</taxon>
        <taxon>Actinomycetota</taxon>
        <taxon>Actinomycetes</taxon>
        <taxon>Kitasatosporales</taxon>
        <taxon>Streptomycetaceae</taxon>
        <taxon>Streptomyces</taxon>
    </lineage>
</organism>
<keyword evidence="3" id="KW-1185">Reference proteome</keyword>
<evidence type="ECO:0000313" key="2">
    <source>
        <dbReference type="EMBL" id="WXK76281.1"/>
    </source>
</evidence>
<dbReference type="Proteomes" id="UP001626628">
    <property type="component" value="Chromosome"/>
</dbReference>
<evidence type="ECO:0000256" key="1">
    <source>
        <dbReference type="SAM" id="MobiDB-lite"/>
    </source>
</evidence>
<protein>
    <submittedName>
        <fullName evidence="2">Uncharacterized protein</fullName>
    </submittedName>
</protein>
<reference evidence="2 3" key="1">
    <citation type="submission" date="2024-03" db="EMBL/GenBank/DDBJ databases">
        <title>The complete genome of Streptomyces sirii sp.nov.</title>
        <authorList>
            <person name="Zakalyukina Y.V."/>
            <person name="Belik A.R."/>
            <person name="Biryukov M.V."/>
            <person name="Baturina O.A."/>
            <person name="Kabilov M.R."/>
        </authorList>
    </citation>
    <scope>NUCLEOTIDE SEQUENCE [LARGE SCALE GENOMIC DNA]</scope>
    <source>
        <strain evidence="2 3">BP-8</strain>
    </source>
</reference>
<gene>
    <name evidence="2" type="ORF">WAB15_09945</name>
</gene>
<name>A0ABZ2QJ79_9ACTN</name>
<feature type="region of interest" description="Disordered" evidence="1">
    <location>
        <begin position="127"/>
        <end position="147"/>
    </location>
</feature>
<evidence type="ECO:0000313" key="3">
    <source>
        <dbReference type="Proteomes" id="UP001626628"/>
    </source>
</evidence>
<proteinExistence type="predicted"/>
<dbReference type="RefSeq" id="WP_407286008.1">
    <property type="nucleotide sequence ID" value="NZ_CP147982.1"/>
</dbReference>
<dbReference type="EMBL" id="CP147982">
    <property type="protein sequence ID" value="WXK76281.1"/>
    <property type="molecule type" value="Genomic_DNA"/>
</dbReference>